<protein>
    <submittedName>
        <fullName evidence="1">Unannotated protein</fullName>
    </submittedName>
</protein>
<evidence type="ECO:0000313" key="1">
    <source>
        <dbReference type="EMBL" id="CAB5037392.1"/>
    </source>
</evidence>
<gene>
    <name evidence="1" type="ORF">UFOPK4173_01378</name>
</gene>
<dbReference type="AlphaFoldDB" id="A0A6J7S905"/>
<proteinExistence type="predicted"/>
<sequence length="32" mass="3695">MQRVNGDAWGLHVDDDHGDAFVLWRILIRADC</sequence>
<accession>A0A6J7S905</accession>
<reference evidence="1" key="1">
    <citation type="submission" date="2020-05" db="EMBL/GenBank/DDBJ databases">
        <authorList>
            <person name="Chiriac C."/>
            <person name="Salcher M."/>
            <person name="Ghai R."/>
            <person name="Kavagutti S V."/>
        </authorList>
    </citation>
    <scope>NUCLEOTIDE SEQUENCE</scope>
</reference>
<organism evidence="1">
    <name type="scientific">freshwater metagenome</name>
    <dbReference type="NCBI Taxonomy" id="449393"/>
    <lineage>
        <taxon>unclassified sequences</taxon>
        <taxon>metagenomes</taxon>
        <taxon>ecological metagenomes</taxon>
    </lineage>
</organism>
<name>A0A6J7S905_9ZZZZ</name>
<dbReference type="EMBL" id="CAFBPW010000178">
    <property type="protein sequence ID" value="CAB5037392.1"/>
    <property type="molecule type" value="Genomic_DNA"/>
</dbReference>